<organism evidence="1 2">
    <name type="scientific">Algoriphagus jejuensis</name>
    <dbReference type="NCBI Taxonomy" id="419934"/>
    <lineage>
        <taxon>Bacteria</taxon>
        <taxon>Pseudomonadati</taxon>
        <taxon>Bacteroidota</taxon>
        <taxon>Cytophagia</taxon>
        <taxon>Cytophagales</taxon>
        <taxon>Cyclobacteriaceae</taxon>
        <taxon>Algoriphagus</taxon>
    </lineage>
</organism>
<proteinExistence type="predicted"/>
<comment type="caution">
    <text evidence="1">The sequence shown here is derived from an EMBL/GenBank/DDBJ whole genome shotgun (WGS) entry which is preliminary data.</text>
</comment>
<evidence type="ECO:0000313" key="2">
    <source>
        <dbReference type="Proteomes" id="UP001500469"/>
    </source>
</evidence>
<keyword evidence="2" id="KW-1185">Reference proteome</keyword>
<dbReference type="EMBL" id="BAAAFI010000007">
    <property type="protein sequence ID" value="GAA0878744.1"/>
    <property type="molecule type" value="Genomic_DNA"/>
</dbReference>
<reference evidence="1 2" key="1">
    <citation type="journal article" date="2019" name="Int. J. Syst. Evol. Microbiol.">
        <title>The Global Catalogue of Microorganisms (GCM) 10K type strain sequencing project: providing services to taxonomists for standard genome sequencing and annotation.</title>
        <authorList>
            <consortium name="The Broad Institute Genomics Platform"/>
            <consortium name="The Broad Institute Genome Sequencing Center for Infectious Disease"/>
            <person name="Wu L."/>
            <person name="Ma J."/>
        </authorList>
    </citation>
    <scope>NUCLEOTIDE SEQUENCE [LARGE SCALE GENOMIC DNA]</scope>
    <source>
        <strain evidence="1 2">JCM 16112</strain>
    </source>
</reference>
<dbReference type="Proteomes" id="UP001500469">
    <property type="component" value="Unassembled WGS sequence"/>
</dbReference>
<gene>
    <name evidence="1" type="ORF">GCM10009119_17120</name>
</gene>
<protein>
    <submittedName>
        <fullName evidence="1">Uncharacterized protein</fullName>
    </submittedName>
</protein>
<accession>A0ABN1MZ31</accession>
<sequence length="141" mass="15979">MDNSYQVSGVGYRFTVNQAKYQQLDFNRKGLELCQVNFEIKGIKREGSELTLQIERPKGCAGIYELVWDGIWQESSPRRMQLYLTGMFTGCVGGTGTELDTVQIDLAKAVLSAPKDLFTIYIREHCSFRDFNCEGNCEVSI</sequence>
<evidence type="ECO:0000313" key="1">
    <source>
        <dbReference type="EMBL" id="GAA0878744.1"/>
    </source>
</evidence>
<name>A0ABN1MZ31_9BACT</name>